<dbReference type="SUPFAM" id="SSF55874">
    <property type="entry name" value="ATPase domain of HSP90 chaperone/DNA topoisomerase II/histidine kinase"/>
    <property type="match status" value="1"/>
</dbReference>
<evidence type="ECO:0000259" key="14">
    <source>
        <dbReference type="PROSITE" id="PS50109"/>
    </source>
</evidence>
<name>A0ABP8HCF3_9BURK</name>
<dbReference type="InterPro" id="IPR003594">
    <property type="entry name" value="HATPase_dom"/>
</dbReference>
<evidence type="ECO:0000256" key="10">
    <source>
        <dbReference type="ARBA" id="ARBA00022989"/>
    </source>
</evidence>
<dbReference type="GO" id="GO:0005524">
    <property type="term" value="F:ATP binding"/>
    <property type="evidence" value="ECO:0007669"/>
    <property type="project" value="UniProtKB-KW"/>
</dbReference>
<dbReference type="InterPro" id="IPR036890">
    <property type="entry name" value="HATPase_C_sf"/>
</dbReference>
<dbReference type="InterPro" id="IPR050428">
    <property type="entry name" value="TCS_sensor_his_kinase"/>
</dbReference>
<evidence type="ECO:0000256" key="7">
    <source>
        <dbReference type="ARBA" id="ARBA00022741"/>
    </source>
</evidence>
<dbReference type="PANTHER" id="PTHR45436">
    <property type="entry name" value="SENSOR HISTIDINE KINASE YKOH"/>
    <property type="match status" value="1"/>
</dbReference>
<evidence type="ECO:0000256" key="5">
    <source>
        <dbReference type="ARBA" id="ARBA00022679"/>
    </source>
</evidence>
<dbReference type="InterPro" id="IPR013727">
    <property type="entry name" value="2CSK_N"/>
</dbReference>
<dbReference type="InterPro" id="IPR004358">
    <property type="entry name" value="Sig_transdc_His_kin-like_C"/>
</dbReference>
<evidence type="ECO:0000313" key="17">
    <source>
        <dbReference type="Proteomes" id="UP001501671"/>
    </source>
</evidence>
<keyword evidence="10 13" id="KW-1133">Transmembrane helix</keyword>
<keyword evidence="5" id="KW-0808">Transferase</keyword>
<evidence type="ECO:0000256" key="6">
    <source>
        <dbReference type="ARBA" id="ARBA00022692"/>
    </source>
</evidence>
<evidence type="ECO:0000256" key="3">
    <source>
        <dbReference type="ARBA" id="ARBA00012438"/>
    </source>
</evidence>
<evidence type="ECO:0000256" key="4">
    <source>
        <dbReference type="ARBA" id="ARBA00022553"/>
    </source>
</evidence>
<comment type="catalytic activity">
    <reaction evidence="1">
        <text>ATP + protein L-histidine = ADP + protein N-phospho-L-histidine.</text>
        <dbReference type="EC" id="2.7.13.3"/>
    </reaction>
</comment>
<evidence type="ECO:0000256" key="9">
    <source>
        <dbReference type="ARBA" id="ARBA00022840"/>
    </source>
</evidence>
<evidence type="ECO:0000256" key="2">
    <source>
        <dbReference type="ARBA" id="ARBA00004141"/>
    </source>
</evidence>
<protein>
    <recommendedName>
        <fullName evidence="3">histidine kinase</fullName>
        <ecNumber evidence="3">2.7.13.3</ecNumber>
    </recommendedName>
</protein>
<keyword evidence="9 16" id="KW-0067">ATP-binding</keyword>
<dbReference type="InterPro" id="IPR005467">
    <property type="entry name" value="His_kinase_dom"/>
</dbReference>
<dbReference type="PRINTS" id="PR00344">
    <property type="entry name" value="BCTRLSENSOR"/>
</dbReference>
<dbReference type="EMBL" id="BAABFO010000016">
    <property type="protein sequence ID" value="GAA4337228.1"/>
    <property type="molecule type" value="Genomic_DNA"/>
</dbReference>
<keyword evidence="4" id="KW-0597">Phosphoprotein</keyword>
<evidence type="ECO:0000259" key="15">
    <source>
        <dbReference type="PROSITE" id="PS50885"/>
    </source>
</evidence>
<evidence type="ECO:0000256" key="8">
    <source>
        <dbReference type="ARBA" id="ARBA00022777"/>
    </source>
</evidence>
<dbReference type="Proteomes" id="UP001501671">
    <property type="component" value="Unassembled WGS sequence"/>
</dbReference>
<dbReference type="SMART" id="SM00388">
    <property type="entry name" value="HisKA"/>
    <property type="match status" value="1"/>
</dbReference>
<feature type="domain" description="Histidine kinase" evidence="14">
    <location>
        <begin position="224"/>
        <end position="437"/>
    </location>
</feature>
<reference evidence="17" key="1">
    <citation type="journal article" date="2019" name="Int. J. Syst. Evol. Microbiol.">
        <title>The Global Catalogue of Microorganisms (GCM) 10K type strain sequencing project: providing services to taxonomists for standard genome sequencing and annotation.</title>
        <authorList>
            <consortium name="The Broad Institute Genomics Platform"/>
            <consortium name="The Broad Institute Genome Sequencing Center for Infectious Disease"/>
            <person name="Wu L."/>
            <person name="Ma J."/>
        </authorList>
    </citation>
    <scope>NUCLEOTIDE SEQUENCE [LARGE SCALE GENOMIC DNA]</scope>
    <source>
        <strain evidence="17">JCM 17666</strain>
    </source>
</reference>
<keyword evidence="7" id="KW-0547">Nucleotide-binding</keyword>
<proteinExistence type="predicted"/>
<dbReference type="Pfam" id="PF00512">
    <property type="entry name" value="HisKA"/>
    <property type="match status" value="1"/>
</dbReference>
<keyword evidence="11" id="KW-0902">Two-component regulatory system</keyword>
<dbReference type="PROSITE" id="PS50885">
    <property type="entry name" value="HAMP"/>
    <property type="match status" value="1"/>
</dbReference>
<dbReference type="InterPro" id="IPR003660">
    <property type="entry name" value="HAMP_dom"/>
</dbReference>
<dbReference type="Gene3D" id="1.10.287.130">
    <property type="match status" value="1"/>
</dbReference>
<dbReference type="Pfam" id="PF08521">
    <property type="entry name" value="2CSK_N"/>
    <property type="match status" value="1"/>
</dbReference>
<dbReference type="Pfam" id="PF02518">
    <property type="entry name" value="HATPase_c"/>
    <property type="match status" value="1"/>
</dbReference>
<dbReference type="CDD" id="cd00075">
    <property type="entry name" value="HATPase"/>
    <property type="match status" value="1"/>
</dbReference>
<comment type="caution">
    <text evidence="16">The sequence shown here is derived from an EMBL/GenBank/DDBJ whole genome shotgun (WGS) entry which is preliminary data.</text>
</comment>
<comment type="subcellular location">
    <subcellularLocation>
        <location evidence="2">Membrane</location>
        <topology evidence="2">Multi-pass membrane protein</topology>
    </subcellularLocation>
</comment>
<keyword evidence="6 13" id="KW-0812">Transmembrane</keyword>
<evidence type="ECO:0000256" key="12">
    <source>
        <dbReference type="ARBA" id="ARBA00023136"/>
    </source>
</evidence>
<evidence type="ECO:0000256" key="13">
    <source>
        <dbReference type="SAM" id="Phobius"/>
    </source>
</evidence>
<organism evidence="16 17">
    <name type="scientific">Pigmentiphaga soli</name>
    <dbReference type="NCBI Taxonomy" id="1007095"/>
    <lineage>
        <taxon>Bacteria</taxon>
        <taxon>Pseudomonadati</taxon>
        <taxon>Pseudomonadota</taxon>
        <taxon>Betaproteobacteria</taxon>
        <taxon>Burkholderiales</taxon>
        <taxon>Alcaligenaceae</taxon>
        <taxon>Pigmentiphaga</taxon>
    </lineage>
</organism>
<accession>A0ABP8HCF3</accession>
<keyword evidence="12 13" id="KW-0472">Membrane</keyword>
<keyword evidence="17" id="KW-1185">Reference proteome</keyword>
<feature type="domain" description="HAMP" evidence="15">
    <location>
        <begin position="164"/>
        <end position="216"/>
    </location>
</feature>
<sequence>MTHSLRARLLAFLLAAIFLAALVQGLVAYQGALAQADEVFDYQLQRTALSLAEGNPILGTAPGDPFGGGSGDVVIQIWTPDGIRLFRSAPNRTLPNRTVLGFSTLEADGATYRVFSLQTRQQVIQVAQDMALRTGMARALALRAVWPIAAIAPLLMLVVWWVVSRSLAPVDRTRRQLAARRPDDLAAVSEAGLPDEVRPLVHELNLLLGRVREAFAAQQRFVSDAAHELRSPLTALTLQVQALQRASDDAARRQAVERLATGIARAAALVEQLLALARQEAGSDAPPAEVDLDAAVRQALSDVLPLAQARRIDLGVVRSDAARVRGHADALAILLRNLLDNAIKYSPESGQVDVSVQADPAGPRVTIEDSGPGIPPEERDRVFDRFYRAASGASAGGSGLGLAIARTIATRHGADILLDRSSTLGGLRATVRFPSNTTPPN</sequence>
<evidence type="ECO:0000256" key="11">
    <source>
        <dbReference type="ARBA" id="ARBA00023012"/>
    </source>
</evidence>
<dbReference type="SMART" id="SM00387">
    <property type="entry name" value="HATPase_c"/>
    <property type="match status" value="1"/>
</dbReference>
<dbReference type="SUPFAM" id="SSF47384">
    <property type="entry name" value="Homodimeric domain of signal transducing histidine kinase"/>
    <property type="match status" value="1"/>
</dbReference>
<dbReference type="InterPro" id="IPR036097">
    <property type="entry name" value="HisK_dim/P_sf"/>
</dbReference>
<feature type="transmembrane region" description="Helical" evidence="13">
    <location>
        <begin position="144"/>
        <end position="163"/>
    </location>
</feature>
<dbReference type="EC" id="2.7.13.3" evidence="3"/>
<dbReference type="CDD" id="cd00082">
    <property type="entry name" value="HisKA"/>
    <property type="match status" value="1"/>
</dbReference>
<dbReference type="InterPro" id="IPR003661">
    <property type="entry name" value="HisK_dim/P_dom"/>
</dbReference>
<evidence type="ECO:0000313" key="16">
    <source>
        <dbReference type="EMBL" id="GAA4337228.1"/>
    </source>
</evidence>
<dbReference type="PANTHER" id="PTHR45436:SF14">
    <property type="entry name" value="SENSOR PROTEIN QSEC"/>
    <property type="match status" value="1"/>
</dbReference>
<dbReference type="Gene3D" id="3.30.565.10">
    <property type="entry name" value="Histidine kinase-like ATPase, C-terminal domain"/>
    <property type="match status" value="1"/>
</dbReference>
<keyword evidence="8" id="KW-0418">Kinase</keyword>
<gene>
    <name evidence="16" type="ORF">GCM10023144_32640</name>
</gene>
<evidence type="ECO:0000256" key="1">
    <source>
        <dbReference type="ARBA" id="ARBA00000085"/>
    </source>
</evidence>
<dbReference type="PROSITE" id="PS50109">
    <property type="entry name" value="HIS_KIN"/>
    <property type="match status" value="1"/>
</dbReference>